<organism evidence="1 2">
    <name type="scientific">Chitinophaga niastensis</name>
    <dbReference type="NCBI Taxonomy" id="536980"/>
    <lineage>
        <taxon>Bacteria</taxon>
        <taxon>Pseudomonadati</taxon>
        <taxon>Bacteroidota</taxon>
        <taxon>Chitinophagia</taxon>
        <taxon>Chitinophagales</taxon>
        <taxon>Chitinophagaceae</taxon>
        <taxon>Chitinophaga</taxon>
    </lineage>
</organism>
<evidence type="ECO:0008006" key="3">
    <source>
        <dbReference type="Google" id="ProtNLM"/>
    </source>
</evidence>
<dbReference type="SUPFAM" id="SSF88723">
    <property type="entry name" value="PIN domain-like"/>
    <property type="match status" value="1"/>
</dbReference>
<keyword evidence="2" id="KW-1185">Reference proteome</keyword>
<accession>A0A2P8HEJ3</accession>
<evidence type="ECO:0000313" key="1">
    <source>
        <dbReference type="EMBL" id="PSL44639.1"/>
    </source>
</evidence>
<protein>
    <recommendedName>
        <fullName evidence="3">PIN domain-containing protein</fullName>
    </recommendedName>
</protein>
<dbReference type="RefSeq" id="WP_106530087.1">
    <property type="nucleotide sequence ID" value="NZ_PYAW01000005.1"/>
</dbReference>
<reference evidence="1 2" key="1">
    <citation type="submission" date="2018-03" db="EMBL/GenBank/DDBJ databases">
        <title>Genomic Encyclopedia of Archaeal and Bacterial Type Strains, Phase II (KMG-II): from individual species to whole genera.</title>
        <authorList>
            <person name="Goeker M."/>
        </authorList>
    </citation>
    <scope>NUCLEOTIDE SEQUENCE [LARGE SCALE GENOMIC DNA]</scope>
    <source>
        <strain evidence="1 2">DSM 24859</strain>
    </source>
</reference>
<sequence>MLNVYTDTSVIGGCFDIEFKEFSNALFEEFKSGIKHLVISDLVILELKQAREEVTLKLDEVPHSFKAEHKNTPEAVDLAEAYIAGGALSNKSFNDALHIAIATLSKAEVLASWNFKHIVNLNRIKLYNSINLQMGYPIIEIRTPQEILKPNDHEKS</sequence>
<dbReference type="Proteomes" id="UP000240971">
    <property type="component" value="Unassembled WGS sequence"/>
</dbReference>
<comment type="caution">
    <text evidence="1">The sequence shown here is derived from an EMBL/GenBank/DDBJ whole genome shotgun (WGS) entry which is preliminary data.</text>
</comment>
<name>A0A2P8HEJ3_CHINA</name>
<dbReference type="EMBL" id="PYAW01000005">
    <property type="protein sequence ID" value="PSL44639.1"/>
    <property type="molecule type" value="Genomic_DNA"/>
</dbReference>
<evidence type="ECO:0000313" key="2">
    <source>
        <dbReference type="Proteomes" id="UP000240971"/>
    </source>
</evidence>
<dbReference type="OrthoDB" id="9799824at2"/>
<dbReference type="InterPro" id="IPR029060">
    <property type="entry name" value="PIN-like_dom_sf"/>
</dbReference>
<gene>
    <name evidence="1" type="ORF">CLV51_10511</name>
</gene>
<dbReference type="AlphaFoldDB" id="A0A2P8HEJ3"/>
<proteinExistence type="predicted"/>